<evidence type="ECO:0000313" key="8">
    <source>
        <dbReference type="EMBL" id="CAI9567199.1"/>
    </source>
</evidence>
<dbReference type="Proteomes" id="UP001162483">
    <property type="component" value="Unassembled WGS sequence"/>
</dbReference>
<keyword evidence="3" id="KW-0285">Flavoprotein</keyword>
<evidence type="ECO:0000256" key="6">
    <source>
        <dbReference type="ARBA" id="ARBA00023002"/>
    </source>
</evidence>
<accession>A0ABN9D5H8</accession>
<evidence type="ECO:0008006" key="10">
    <source>
        <dbReference type="Google" id="ProtNLM"/>
    </source>
</evidence>
<evidence type="ECO:0000256" key="4">
    <source>
        <dbReference type="ARBA" id="ARBA00022827"/>
    </source>
</evidence>
<evidence type="ECO:0000313" key="9">
    <source>
        <dbReference type="Proteomes" id="UP001162483"/>
    </source>
</evidence>
<dbReference type="InterPro" id="IPR036188">
    <property type="entry name" value="FAD/NAD-bd_sf"/>
</dbReference>
<reference evidence="8" key="1">
    <citation type="submission" date="2023-05" db="EMBL/GenBank/DDBJ databases">
        <authorList>
            <person name="Stuckert A."/>
        </authorList>
    </citation>
    <scope>NUCLEOTIDE SEQUENCE</scope>
</reference>
<dbReference type="Gene3D" id="3.50.50.60">
    <property type="entry name" value="FAD/NAD(P)-binding domain"/>
    <property type="match status" value="1"/>
</dbReference>
<organism evidence="8 9">
    <name type="scientific">Staurois parvus</name>
    <dbReference type="NCBI Taxonomy" id="386267"/>
    <lineage>
        <taxon>Eukaryota</taxon>
        <taxon>Metazoa</taxon>
        <taxon>Chordata</taxon>
        <taxon>Craniata</taxon>
        <taxon>Vertebrata</taxon>
        <taxon>Euteleostomi</taxon>
        <taxon>Amphibia</taxon>
        <taxon>Batrachia</taxon>
        <taxon>Anura</taxon>
        <taxon>Neobatrachia</taxon>
        <taxon>Ranoidea</taxon>
        <taxon>Ranidae</taxon>
        <taxon>Staurois</taxon>
    </lineage>
</organism>
<dbReference type="InterPro" id="IPR050346">
    <property type="entry name" value="FMO-like"/>
</dbReference>
<keyword evidence="9" id="KW-1185">Reference proteome</keyword>
<comment type="caution">
    <text evidence="8">The sequence shown here is derived from an EMBL/GenBank/DDBJ whole genome shotgun (WGS) entry which is preliminary data.</text>
</comment>
<proteinExistence type="inferred from homology"/>
<keyword evidence="6" id="KW-0560">Oxidoreductase</keyword>
<comment type="similarity">
    <text evidence="2">Belongs to the FMO family.</text>
</comment>
<dbReference type="InterPro" id="IPR000960">
    <property type="entry name" value="Flavin_mOase"/>
</dbReference>
<keyword evidence="4" id="KW-0274">FAD</keyword>
<feature type="non-terminal residue" evidence="8">
    <location>
        <position position="210"/>
    </location>
</feature>
<dbReference type="PRINTS" id="PR00370">
    <property type="entry name" value="FMOXYGENASE"/>
</dbReference>
<evidence type="ECO:0000256" key="3">
    <source>
        <dbReference type="ARBA" id="ARBA00022630"/>
    </source>
</evidence>
<evidence type="ECO:0000256" key="2">
    <source>
        <dbReference type="ARBA" id="ARBA00009183"/>
    </source>
</evidence>
<dbReference type="EMBL" id="CATNWA010014089">
    <property type="protein sequence ID" value="CAI9567199.1"/>
    <property type="molecule type" value="Genomic_DNA"/>
</dbReference>
<protein>
    <recommendedName>
        <fullName evidence="10">Flavin-containing monooxygenase</fullName>
    </recommendedName>
</protein>
<gene>
    <name evidence="8" type="ORF">SPARVUS_LOCUS6503352</name>
</gene>
<keyword evidence="7" id="KW-0503">Monooxygenase</keyword>
<dbReference type="Pfam" id="PF00743">
    <property type="entry name" value="FMO-like"/>
    <property type="match status" value="1"/>
</dbReference>
<dbReference type="SUPFAM" id="SSF51905">
    <property type="entry name" value="FAD/NAD(P)-binding domain"/>
    <property type="match status" value="1"/>
</dbReference>
<comment type="cofactor">
    <cofactor evidence="1">
        <name>FAD</name>
        <dbReference type="ChEBI" id="CHEBI:57692"/>
    </cofactor>
</comment>
<dbReference type="PANTHER" id="PTHR23023">
    <property type="entry name" value="DIMETHYLANILINE MONOOXYGENASE"/>
    <property type="match status" value="1"/>
</dbReference>
<evidence type="ECO:0000256" key="5">
    <source>
        <dbReference type="ARBA" id="ARBA00022857"/>
    </source>
</evidence>
<evidence type="ECO:0000256" key="7">
    <source>
        <dbReference type="ARBA" id="ARBA00023033"/>
    </source>
</evidence>
<evidence type="ECO:0000256" key="1">
    <source>
        <dbReference type="ARBA" id="ARBA00001974"/>
    </source>
</evidence>
<keyword evidence="5" id="KW-0521">NADP</keyword>
<dbReference type="InterPro" id="IPR020946">
    <property type="entry name" value="Flavin_mOase-like"/>
</dbReference>
<sequence length="210" mass="23440">MGKKVAVIGAGASGLVAIKSCLEEGLEPTCFERTEEIGGLWRFNENPEDGRASIYKSVIINTSKEMMCYSDFPIPDDFPNYMHNSKIFVYFKMYAEHFQLTKYIQFKTSVASVTKRPDFATTGQWEVTTEKDGKQEAAIFDAVFVCSGHHTDAHLPLDSFPGIQNFKGRYLHSRDYKNPEEFSGKRVIVIGIGNSGGDIAVELSRTASQV</sequence>
<name>A0ABN9D5H8_9NEOB</name>